<dbReference type="OrthoDB" id="9814020at2"/>
<evidence type="ECO:0000256" key="8">
    <source>
        <dbReference type="ARBA" id="ARBA00035655"/>
    </source>
</evidence>
<evidence type="ECO:0000313" key="10">
    <source>
        <dbReference type="EMBL" id="SDX61822.1"/>
    </source>
</evidence>
<evidence type="ECO:0000256" key="7">
    <source>
        <dbReference type="ARBA" id="ARBA00023136"/>
    </source>
</evidence>
<keyword evidence="4" id="KW-0997">Cell inner membrane</keyword>
<evidence type="ECO:0000256" key="1">
    <source>
        <dbReference type="ARBA" id="ARBA00004429"/>
    </source>
</evidence>
<dbReference type="STRING" id="574349.SAMN05443545_106199"/>
<dbReference type="GO" id="GO:0005886">
    <property type="term" value="C:plasma membrane"/>
    <property type="evidence" value="ECO:0007669"/>
    <property type="project" value="UniProtKB-SubCell"/>
</dbReference>
<keyword evidence="2" id="KW-0813">Transport</keyword>
<evidence type="ECO:0000256" key="6">
    <source>
        <dbReference type="ARBA" id="ARBA00022989"/>
    </source>
</evidence>
<evidence type="ECO:0008006" key="12">
    <source>
        <dbReference type="Google" id="ProtNLM"/>
    </source>
</evidence>
<feature type="transmembrane region" description="Helical" evidence="9">
    <location>
        <begin position="6"/>
        <end position="28"/>
    </location>
</feature>
<dbReference type="RefSeq" id="WP_092570354.1">
    <property type="nucleotide sequence ID" value="NZ_BMXH01000005.1"/>
</dbReference>
<sequence>METMSGLQGALGGVLIGLSATLLMALLGRIAGISGILSGLIFDRGGDSLWRLAFLLGLVSGPGLLMLSGLDWGNVAGDDAALIGTPASGSTTMLVAGLLVGLGTGLGSGCTSGHGVCGLARLSPRSMAATLVFVLVAMLTVYVSRHMLEGAV</sequence>
<name>A0A1H3D5P0_9GAMM</name>
<keyword evidence="5 9" id="KW-0812">Transmembrane</keyword>
<dbReference type="InterPro" id="IPR007272">
    <property type="entry name" value="Sulf_transp_TsuA/YedE"/>
</dbReference>
<reference evidence="10 11" key="1">
    <citation type="submission" date="2016-10" db="EMBL/GenBank/DDBJ databases">
        <authorList>
            <person name="de Groot N.N."/>
        </authorList>
    </citation>
    <scope>NUCLEOTIDE SEQUENCE [LARGE SCALE GENOMIC DNA]</scope>
    <source>
        <strain evidence="10 11">DSM 19219</strain>
    </source>
</reference>
<dbReference type="PANTHER" id="PTHR30574">
    <property type="entry name" value="INNER MEMBRANE PROTEIN YEDE"/>
    <property type="match status" value="1"/>
</dbReference>
<dbReference type="PANTHER" id="PTHR30574:SF1">
    <property type="entry name" value="SULPHUR TRANSPORT DOMAIN-CONTAINING PROTEIN"/>
    <property type="match status" value="1"/>
</dbReference>
<organism evidence="10 11">
    <name type="scientific">Aidingimonas halophila</name>
    <dbReference type="NCBI Taxonomy" id="574349"/>
    <lineage>
        <taxon>Bacteria</taxon>
        <taxon>Pseudomonadati</taxon>
        <taxon>Pseudomonadota</taxon>
        <taxon>Gammaproteobacteria</taxon>
        <taxon>Oceanospirillales</taxon>
        <taxon>Halomonadaceae</taxon>
        <taxon>Aidingimonas</taxon>
    </lineage>
</organism>
<evidence type="ECO:0000256" key="3">
    <source>
        <dbReference type="ARBA" id="ARBA00022475"/>
    </source>
</evidence>
<accession>A0A1H3D5P0</accession>
<proteinExistence type="inferred from homology"/>
<protein>
    <recommendedName>
        <fullName evidence="12">Sulphur transport domain-containing protein</fullName>
    </recommendedName>
</protein>
<evidence type="ECO:0000313" key="11">
    <source>
        <dbReference type="Proteomes" id="UP000198500"/>
    </source>
</evidence>
<feature type="transmembrane region" description="Helical" evidence="9">
    <location>
        <begin position="87"/>
        <end position="106"/>
    </location>
</feature>
<dbReference type="EMBL" id="FNNI01000006">
    <property type="protein sequence ID" value="SDX61822.1"/>
    <property type="molecule type" value="Genomic_DNA"/>
</dbReference>
<evidence type="ECO:0000256" key="4">
    <source>
        <dbReference type="ARBA" id="ARBA00022519"/>
    </source>
</evidence>
<keyword evidence="11" id="KW-1185">Reference proteome</keyword>
<evidence type="ECO:0000256" key="9">
    <source>
        <dbReference type="SAM" id="Phobius"/>
    </source>
</evidence>
<comment type="similarity">
    <text evidence="8">Belongs to the TsuA/YedE (TC 9.B.102) family.</text>
</comment>
<comment type="subcellular location">
    <subcellularLocation>
        <location evidence="1">Cell inner membrane</location>
        <topology evidence="1">Multi-pass membrane protein</topology>
    </subcellularLocation>
</comment>
<evidence type="ECO:0000256" key="2">
    <source>
        <dbReference type="ARBA" id="ARBA00022448"/>
    </source>
</evidence>
<keyword evidence="3" id="KW-1003">Cell membrane</keyword>
<feature type="transmembrane region" description="Helical" evidence="9">
    <location>
        <begin position="49"/>
        <end position="67"/>
    </location>
</feature>
<dbReference type="AlphaFoldDB" id="A0A1H3D5P0"/>
<keyword evidence="6 9" id="KW-1133">Transmembrane helix</keyword>
<dbReference type="Proteomes" id="UP000198500">
    <property type="component" value="Unassembled WGS sequence"/>
</dbReference>
<gene>
    <name evidence="10" type="ORF">SAMN05443545_106199</name>
</gene>
<feature type="transmembrane region" description="Helical" evidence="9">
    <location>
        <begin position="127"/>
        <end position="144"/>
    </location>
</feature>
<keyword evidence="7 9" id="KW-0472">Membrane</keyword>
<evidence type="ECO:0000256" key="5">
    <source>
        <dbReference type="ARBA" id="ARBA00022692"/>
    </source>
</evidence>